<evidence type="ECO:0000313" key="2">
    <source>
        <dbReference type="EMBL" id="BBQ47219.1"/>
    </source>
</evidence>
<sequence>MHINSLKINNFKGFSEESNFLTFNIPNGEKGSGLNIFIGENNSGKSTVLEAIDFIRNSTKKNLEIIHHKKITGDFAEEATVELEFTGAVINIIETFAQENKAEPFKQVVYQCTEGKSYFKISRSTSDIRTLKTFNKDSGIFTNTGGLDGTIKKLFETNFIWADTNPNDEASFGTSTLCGTLLKEIAAEHTKTEEFIDFSKKFNDVFNSHSSELRKKISKIENRLNSIFTNQFGSASLNFQFDFPKIESFFKGSSIHINDGIEVRMDEKGNGMQRSVALALLQIYAEEIAFDQDKQSTRPFYLFIDEPEICLHPMGQMKLCEALMELSKHKQIFVTTHSPYFLNSPSLKNVGIFIFKKEDHKNIISKANMDYLFPWSPTWGEINYKAYNLPTVDLHNELYGYLQEKSQSYSENTFESWLNSQGCPTSKTWIRDRNGTALPPKSVTLMTFIRNHIHHPENTFMHSNTFDSSDLATSIQEMIKIIKTNGF</sequence>
<dbReference type="Gene3D" id="3.40.50.300">
    <property type="entry name" value="P-loop containing nucleotide triphosphate hydrolases"/>
    <property type="match status" value="1"/>
</dbReference>
<dbReference type="Proteomes" id="UP000515758">
    <property type="component" value="Chromosome"/>
</dbReference>
<gene>
    <name evidence="3" type="ORF">MWH18_01080</name>
    <name evidence="2" type="ORF">WP2W18E11_02170</name>
</gene>
<dbReference type="InterPro" id="IPR041685">
    <property type="entry name" value="AAA_GajA/Old/RecF-like"/>
</dbReference>
<dbReference type="InterPro" id="IPR027417">
    <property type="entry name" value="P-loop_NTPase"/>
</dbReference>
<dbReference type="PANTHER" id="PTHR43581">
    <property type="entry name" value="ATP/GTP PHOSPHATASE"/>
    <property type="match status" value="1"/>
</dbReference>
<evidence type="ECO:0000259" key="1">
    <source>
        <dbReference type="Pfam" id="PF13175"/>
    </source>
</evidence>
<dbReference type="Pfam" id="PF13175">
    <property type="entry name" value="AAA_15"/>
    <property type="match status" value="1"/>
</dbReference>
<reference evidence="2 4" key="1">
    <citation type="submission" date="2019-12" db="EMBL/GenBank/DDBJ databases">
        <title>complete genome sequences of Acinetobacter pittii str. WP2-W18-ESBL-11 isolated from wastewater treatment plant effluent.</title>
        <authorList>
            <person name="Sekizuka T."/>
            <person name="Itokawa K."/>
            <person name="Yatsu K."/>
            <person name="Inamine Y."/>
            <person name="Kuroda M."/>
        </authorList>
    </citation>
    <scope>NUCLEOTIDE SEQUENCE [LARGE SCALE GENOMIC DNA]</scope>
    <source>
        <strain evidence="2 4">WP2-W18-ESBL-11</strain>
    </source>
</reference>
<dbReference type="PANTHER" id="PTHR43581:SF4">
    <property type="entry name" value="ATP_GTP PHOSPHATASE"/>
    <property type="match status" value="1"/>
</dbReference>
<organism evidence="2 4">
    <name type="scientific">Acinetobacter pittii</name>
    <name type="common">Acinetobacter genomosp. 3</name>
    <dbReference type="NCBI Taxonomy" id="48296"/>
    <lineage>
        <taxon>Bacteria</taxon>
        <taxon>Pseudomonadati</taxon>
        <taxon>Pseudomonadota</taxon>
        <taxon>Gammaproteobacteria</taxon>
        <taxon>Moraxellales</taxon>
        <taxon>Moraxellaceae</taxon>
        <taxon>Acinetobacter</taxon>
        <taxon>Acinetobacter calcoaceticus/baumannii complex</taxon>
    </lineage>
</organism>
<evidence type="ECO:0000313" key="3">
    <source>
        <dbReference type="EMBL" id="USU94925.1"/>
    </source>
</evidence>
<protein>
    <submittedName>
        <fullName evidence="3">AAA family ATPase</fullName>
    </submittedName>
</protein>
<dbReference type="AlphaFoldDB" id="A0A6H2VDG3"/>
<proteinExistence type="predicted"/>
<dbReference type="InterPro" id="IPR051396">
    <property type="entry name" value="Bact_Antivir_Def_Nuclease"/>
</dbReference>
<evidence type="ECO:0000313" key="4">
    <source>
        <dbReference type="Proteomes" id="UP000515758"/>
    </source>
</evidence>
<accession>A0A6H2VDG3</accession>
<dbReference type="RefSeq" id="WP_005066920.1">
    <property type="nucleotide sequence ID" value="NZ_AP021936.1"/>
</dbReference>
<dbReference type="SUPFAM" id="SSF52540">
    <property type="entry name" value="P-loop containing nucleoside triphosphate hydrolases"/>
    <property type="match status" value="1"/>
</dbReference>
<name>A0A6H2VDG3_ACIPI</name>
<dbReference type="EMBL" id="CP095407">
    <property type="protein sequence ID" value="USU94925.1"/>
    <property type="molecule type" value="Genomic_DNA"/>
</dbReference>
<dbReference type="Proteomes" id="UP001055514">
    <property type="component" value="Chromosome"/>
</dbReference>
<reference evidence="3" key="2">
    <citation type="submission" date="2022-04" db="EMBL/GenBank/DDBJ databases">
        <title>Emergence of ST220 Acinetobacter pittii strain in bloodstream infection, which co-producing chromosomal NDM-1 and OXA-820 carbapenemases.</title>
        <authorList>
            <person name="Tian C."/>
            <person name="Xing M."/>
            <person name="Fu L."/>
            <person name="Xia D."/>
        </authorList>
    </citation>
    <scope>NUCLEOTIDE SEQUENCE</scope>
    <source>
        <strain evidence="3">TCM</strain>
    </source>
</reference>
<feature type="domain" description="Endonuclease GajA/Old nuclease/RecF-like AAA" evidence="1">
    <location>
        <begin position="1"/>
        <end position="341"/>
    </location>
</feature>
<dbReference type="EMBL" id="AP021936">
    <property type="protein sequence ID" value="BBQ47219.1"/>
    <property type="molecule type" value="Genomic_DNA"/>
</dbReference>